<organism evidence="1 2">
    <name type="scientific">Fusibacter bizertensis</name>
    <dbReference type="NCBI Taxonomy" id="1488331"/>
    <lineage>
        <taxon>Bacteria</taxon>
        <taxon>Bacillati</taxon>
        <taxon>Bacillota</taxon>
        <taxon>Clostridia</taxon>
        <taxon>Eubacteriales</taxon>
        <taxon>Eubacteriales Family XII. Incertae Sedis</taxon>
        <taxon>Fusibacter</taxon>
    </lineage>
</organism>
<accession>A0ABT6NGG8</accession>
<comment type="caution">
    <text evidence="1">The sequence shown here is derived from an EMBL/GenBank/DDBJ whole genome shotgun (WGS) entry which is preliminary data.</text>
</comment>
<keyword evidence="2" id="KW-1185">Reference proteome</keyword>
<evidence type="ECO:0000313" key="1">
    <source>
        <dbReference type="EMBL" id="MDH8679530.1"/>
    </source>
</evidence>
<protein>
    <submittedName>
        <fullName evidence="1">Uncharacterized protein</fullName>
    </submittedName>
</protein>
<dbReference type="Proteomes" id="UP001158045">
    <property type="component" value="Unassembled WGS sequence"/>
</dbReference>
<proteinExistence type="predicted"/>
<name>A0ABT6NGG8_9FIRM</name>
<dbReference type="EMBL" id="JARYZI010000013">
    <property type="protein sequence ID" value="MDH8679530.1"/>
    <property type="molecule type" value="Genomic_DNA"/>
</dbReference>
<gene>
    <name evidence="1" type="ORF">QE109_15330</name>
</gene>
<reference evidence="1 2" key="1">
    <citation type="submission" date="2023-04" db="EMBL/GenBank/DDBJ databases">
        <title>Fusibacter bizertensis strain WBS, isolated from littoral bottom sediments of the Arctic seas - biochemical and genomic analysis.</title>
        <authorList>
            <person name="Brioukhanov A.L."/>
        </authorList>
    </citation>
    <scope>NUCLEOTIDE SEQUENCE [LARGE SCALE GENOMIC DNA]</scope>
    <source>
        <strain evidence="1 2">WBS</strain>
    </source>
</reference>
<sequence length="56" mass="5411">MPNKDGTGPKQGGCCGGHGHHGDIAAEHKQGGCCGGYGKGEGHAGHHGEGKGCCGK</sequence>
<dbReference type="RefSeq" id="WP_281095427.1">
    <property type="nucleotide sequence ID" value="NZ_JARYZI010000013.1"/>
</dbReference>
<evidence type="ECO:0000313" key="2">
    <source>
        <dbReference type="Proteomes" id="UP001158045"/>
    </source>
</evidence>